<feature type="non-terminal residue" evidence="2">
    <location>
        <position position="1"/>
    </location>
</feature>
<evidence type="ECO:0000313" key="3">
    <source>
        <dbReference type="Proteomes" id="UP000824469"/>
    </source>
</evidence>
<accession>A0AA38G7Q6</accession>
<proteinExistence type="predicted"/>
<feature type="region of interest" description="Disordered" evidence="1">
    <location>
        <begin position="1"/>
        <end position="37"/>
    </location>
</feature>
<name>A0AA38G7Q6_TAXCH</name>
<dbReference type="AlphaFoldDB" id="A0AA38G7Q6"/>
<sequence length="53" mass="5535">PTSFVMAGISTRGQEKGQATPGMTPNKEDMASDSTGLGVSEVVIQLQKRVNNA</sequence>
<keyword evidence="3" id="KW-1185">Reference proteome</keyword>
<dbReference type="EMBL" id="JAHRHJ020000005">
    <property type="protein sequence ID" value="KAH9316538.1"/>
    <property type="molecule type" value="Genomic_DNA"/>
</dbReference>
<feature type="non-terminal residue" evidence="2">
    <location>
        <position position="53"/>
    </location>
</feature>
<dbReference type="Proteomes" id="UP000824469">
    <property type="component" value="Unassembled WGS sequence"/>
</dbReference>
<organism evidence="2 3">
    <name type="scientific">Taxus chinensis</name>
    <name type="common">Chinese yew</name>
    <name type="synonym">Taxus wallichiana var. chinensis</name>
    <dbReference type="NCBI Taxonomy" id="29808"/>
    <lineage>
        <taxon>Eukaryota</taxon>
        <taxon>Viridiplantae</taxon>
        <taxon>Streptophyta</taxon>
        <taxon>Embryophyta</taxon>
        <taxon>Tracheophyta</taxon>
        <taxon>Spermatophyta</taxon>
        <taxon>Pinopsida</taxon>
        <taxon>Pinidae</taxon>
        <taxon>Conifers II</taxon>
        <taxon>Cupressales</taxon>
        <taxon>Taxaceae</taxon>
        <taxon>Taxus</taxon>
    </lineage>
</organism>
<gene>
    <name evidence="2" type="ORF">KI387_025165</name>
</gene>
<evidence type="ECO:0000313" key="2">
    <source>
        <dbReference type="EMBL" id="KAH9316538.1"/>
    </source>
</evidence>
<protein>
    <submittedName>
        <fullName evidence="2">Uncharacterized protein</fullName>
    </submittedName>
</protein>
<reference evidence="2 3" key="1">
    <citation type="journal article" date="2021" name="Nat. Plants">
        <title>The Taxus genome provides insights into paclitaxel biosynthesis.</title>
        <authorList>
            <person name="Xiong X."/>
            <person name="Gou J."/>
            <person name="Liao Q."/>
            <person name="Li Y."/>
            <person name="Zhou Q."/>
            <person name="Bi G."/>
            <person name="Li C."/>
            <person name="Du R."/>
            <person name="Wang X."/>
            <person name="Sun T."/>
            <person name="Guo L."/>
            <person name="Liang H."/>
            <person name="Lu P."/>
            <person name="Wu Y."/>
            <person name="Zhang Z."/>
            <person name="Ro D.K."/>
            <person name="Shang Y."/>
            <person name="Huang S."/>
            <person name="Yan J."/>
        </authorList>
    </citation>
    <scope>NUCLEOTIDE SEQUENCE [LARGE SCALE GENOMIC DNA]</scope>
    <source>
        <strain evidence="2">Ta-2019</strain>
    </source>
</reference>
<comment type="caution">
    <text evidence="2">The sequence shown here is derived from an EMBL/GenBank/DDBJ whole genome shotgun (WGS) entry which is preliminary data.</text>
</comment>
<evidence type="ECO:0000256" key="1">
    <source>
        <dbReference type="SAM" id="MobiDB-lite"/>
    </source>
</evidence>